<evidence type="ECO:0000313" key="1">
    <source>
        <dbReference type="EMBL" id="KAL3604711.1"/>
    </source>
</evidence>
<dbReference type="EMBL" id="RCHU02000002">
    <property type="protein sequence ID" value="KAL3604711.1"/>
    <property type="molecule type" value="Genomic_DNA"/>
</dbReference>
<reference evidence="1 2" key="1">
    <citation type="journal article" date="2024" name="Plant Biotechnol. J.">
        <title>Genome and CRISPR/Cas9 system of a widespread forest tree (Populus alba) in the world.</title>
        <authorList>
            <person name="Liu Y.J."/>
            <person name="Jiang P.F."/>
            <person name="Han X.M."/>
            <person name="Li X.Y."/>
            <person name="Wang H.M."/>
            <person name="Wang Y.J."/>
            <person name="Wang X.X."/>
            <person name="Zeng Q.Y."/>
        </authorList>
    </citation>
    <scope>NUCLEOTIDE SEQUENCE [LARGE SCALE GENOMIC DNA]</scope>
    <source>
        <strain evidence="2">cv. PAL-ZL1</strain>
    </source>
</reference>
<dbReference type="Proteomes" id="UP000309997">
    <property type="component" value="Unassembled WGS sequence"/>
</dbReference>
<gene>
    <name evidence="1" type="ORF">D5086_005570</name>
</gene>
<keyword evidence="2" id="KW-1185">Reference proteome</keyword>
<comment type="caution">
    <text evidence="1">The sequence shown here is derived from an EMBL/GenBank/DDBJ whole genome shotgun (WGS) entry which is preliminary data.</text>
</comment>
<protein>
    <submittedName>
        <fullName evidence="1">Uncharacterized protein</fullName>
    </submittedName>
</protein>
<proteinExistence type="predicted"/>
<accession>A0ACC4CTL8</accession>
<name>A0ACC4CTL8_POPAL</name>
<organism evidence="1 2">
    <name type="scientific">Populus alba</name>
    <name type="common">White poplar</name>
    <dbReference type="NCBI Taxonomy" id="43335"/>
    <lineage>
        <taxon>Eukaryota</taxon>
        <taxon>Viridiplantae</taxon>
        <taxon>Streptophyta</taxon>
        <taxon>Embryophyta</taxon>
        <taxon>Tracheophyta</taxon>
        <taxon>Spermatophyta</taxon>
        <taxon>Magnoliopsida</taxon>
        <taxon>eudicotyledons</taxon>
        <taxon>Gunneridae</taxon>
        <taxon>Pentapetalae</taxon>
        <taxon>rosids</taxon>
        <taxon>fabids</taxon>
        <taxon>Malpighiales</taxon>
        <taxon>Salicaceae</taxon>
        <taxon>Saliceae</taxon>
        <taxon>Populus</taxon>
    </lineage>
</organism>
<sequence>MLAFCFPFHGWNPKKLSNQSLYNAWVGRLLSQLNVLEANQRLLKELEDMGFPRIQAAKALHCSGNTDIEAAVNWIVDHENEPSIDPMPLIAVNIDIDSPQPIQTTEEMQIKAQELRNQARKEKEDEEKRLEREREKERIRAGKEIHEAKRIAEDNERKRYLALRKAEKEEEKRAREKVRQKLEADKDERRRMLGLPSVSHTATKLSRPSTDDKKNYVSVASVSKVEKLRECLRSLKRSHKDDDARVKRAFQTLLVYVGNVAQNPDKEKFRKIRIGNPLFQNRVGRLIGGIEFLELCGFERIEEDKFLFLPRDKVDLAVLNSAGLEIKSAMSNPFFGLLSRA</sequence>
<evidence type="ECO:0000313" key="2">
    <source>
        <dbReference type="Proteomes" id="UP000309997"/>
    </source>
</evidence>